<dbReference type="InterPro" id="IPR002575">
    <property type="entry name" value="Aminoglycoside_PTrfase"/>
</dbReference>
<evidence type="ECO:0000313" key="3">
    <source>
        <dbReference type="Proteomes" id="UP000027222"/>
    </source>
</evidence>
<dbReference type="STRING" id="685588.A0A067T8G7"/>
<dbReference type="PANTHER" id="PTHR21310">
    <property type="entry name" value="AMINOGLYCOSIDE PHOSPHOTRANSFERASE-RELATED-RELATED"/>
    <property type="match status" value="1"/>
</dbReference>
<dbReference type="AlphaFoldDB" id="A0A067T8G7"/>
<protein>
    <recommendedName>
        <fullName evidence="1">Aminoglycoside phosphotransferase domain-containing protein</fullName>
    </recommendedName>
</protein>
<feature type="domain" description="Aminoglycoside phosphotransferase" evidence="1">
    <location>
        <begin position="78"/>
        <end position="252"/>
    </location>
</feature>
<dbReference type="Proteomes" id="UP000027222">
    <property type="component" value="Unassembled WGS sequence"/>
</dbReference>
<dbReference type="EMBL" id="KL142374">
    <property type="protein sequence ID" value="KDR78662.1"/>
    <property type="molecule type" value="Genomic_DNA"/>
</dbReference>
<reference evidence="3" key="1">
    <citation type="journal article" date="2014" name="Proc. Natl. Acad. Sci. U.S.A.">
        <title>Extensive sampling of basidiomycete genomes demonstrates inadequacy of the white-rot/brown-rot paradigm for wood decay fungi.</title>
        <authorList>
            <person name="Riley R."/>
            <person name="Salamov A.A."/>
            <person name="Brown D.W."/>
            <person name="Nagy L.G."/>
            <person name="Floudas D."/>
            <person name="Held B.W."/>
            <person name="Levasseur A."/>
            <person name="Lombard V."/>
            <person name="Morin E."/>
            <person name="Otillar R."/>
            <person name="Lindquist E.A."/>
            <person name="Sun H."/>
            <person name="LaButti K.M."/>
            <person name="Schmutz J."/>
            <person name="Jabbour D."/>
            <person name="Luo H."/>
            <person name="Baker S.E."/>
            <person name="Pisabarro A.G."/>
            <person name="Walton J.D."/>
            <person name="Blanchette R.A."/>
            <person name="Henrissat B."/>
            <person name="Martin F."/>
            <person name="Cullen D."/>
            <person name="Hibbett D.S."/>
            <person name="Grigoriev I.V."/>
        </authorList>
    </citation>
    <scope>NUCLEOTIDE SEQUENCE [LARGE SCALE GENOMIC DNA]</scope>
    <source>
        <strain evidence="3">CBS 339.88</strain>
    </source>
</reference>
<evidence type="ECO:0000313" key="2">
    <source>
        <dbReference type="EMBL" id="KDR78662.1"/>
    </source>
</evidence>
<dbReference type="InterPro" id="IPR051678">
    <property type="entry name" value="AGP_Transferase"/>
</dbReference>
<evidence type="ECO:0000259" key="1">
    <source>
        <dbReference type="Pfam" id="PF01636"/>
    </source>
</evidence>
<gene>
    <name evidence="2" type="ORF">GALMADRAFT_209085</name>
</gene>
<dbReference type="Gene3D" id="3.90.1200.10">
    <property type="match status" value="1"/>
</dbReference>
<dbReference type="SUPFAM" id="SSF56112">
    <property type="entry name" value="Protein kinase-like (PK-like)"/>
    <property type="match status" value="1"/>
</dbReference>
<proteinExistence type="predicted"/>
<keyword evidence="3" id="KW-1185">Reference proteome</keyword>
<dbReference type="HOGENOM" id="CLU_021768_1_2_1"/>
<dbReference type="InterPro" id="IPR011009">
    <property type="entry name" value="Kinase-like_dom_sf"/>
</dbReference>
<sequence>MSVNLLNAAQFVYHRRPSSFTDFLWTAWLLVPSGIRLKAYQALWRFSVKHGERTSSAMVRRLVPFNIYAKQGCFDTASEALATQYVLENTTIPVPRMLDVIALPSGKGNFLLMTGVNGTEYGPTGVTLDKMAGNQREVFTKTLREWFDQLRCLRPPDDRTISGFMGTGVSSHRIRWPDTVGPFASQDELHTQPFCQPWEPYDDALRAALEKRANTQYKICFTHGDITPHNILVDENLRPCALVDWECAGWMPEYWE</sequence>
<accession>A0A067T8G7</accession>
<dbReference type="Pfam" id="PF01636">
    <property type="entry name" value="APH"/>
    <property type="match status" value="1"/>
</dbReference>
<dbReference type="OrthoDB" id="5404599at2759"/>
<name>A0A067T8G7_GALM3</name>
<dbReference type="PANTHER" id="PTHR21310:SF58">
    <property type="entry name" value="AMINOGLYCOSIDE PHOSPHOTRANSFERASE DOMAIN-CONTAINING PROTEIN"/>
    <property type="match status" value="1"/>
</dbReference>
<organism evidence="2 3">
    <name type="scientific">Galerina marginata (strain CBS 339.88)</name>
    <dbReference type="NCBI Taxonomy" id="685588"/>
    <lineage>
        <taxon>Eukaryota</taxon>
        <taxon>Fungi</taxon>
        <taxon>Dikarya</taxon>
        <taxon>Basidiomycota</taxon>
        <taxon>Agaricomycotina</taxon>
        <taxon>Agaricomycetes</taxon>
        <taxon>Agaricomycetidae</taxon>
        <taxon>Agaricales</taxon>
        <taxon>Agaricineae</taxon>
        <taxon>Strophariaceae</taxon>
        <taxon>Galerina</taxon>
    </lineage>
</organism>